<proteinExistence type="predicted"/>
<dbReference type="AlphaFoldDB" id="A0A7X2ZDP6"/>
<organism evidence="1 2">
    <name type="scientific">Paenibacillus validus</name>
    <dbReference type="NCBI Taxonomy" id="44253"/>
    <lineage>
        <taxon>Bacteria</taxon>
        <taxon>Bacillati</taxon>
        <taxon>Bacillota</taxon>
        <taxon>Bacilli</taxon>
        <taxon>Bacillales</taxon>
        <taxon>Paenibacillaceae</taxon>
        <taxon>Paenibacillus</taxon>
    </lineage>
</organism>
<evidence type="ECO:0000313" key="2">
    <source>
        <dbReference type="Proteomes" id="UP000450917"/>
    </source>
</evidence>
<reference evidence="1 2" key="1">
    <citation type="submission" date="2019-11" db="EMBL/GenBank/DDBJ databases">
        <title>Draft genome sequences of five Paenibacillus species of dairy origin.</title>
        <authorList>
            <person name="Olajide A.M."/>
            <person name="Chen S."/>
            <person name="Lapointe G."/>
        </authorList>
    </citation>
    <scope>NUCLEOTIDE SEQUENCE [LARGE SCALE GENOMIC DNA]</scope>
    <source>
        <strain evidence="1 2">2CS3</strain>
    </source>
</reference>
<keyword evidence="2" id="KW-1185">Reference proteome</keyword>
<protein>
    <submittedName>
        <fullName evidence="1">Uncharacterized protein</fullName>
    </submittedName>
</protein>
<accession>A0A7X2ZDP6</accession>
<comment type="caution">
    <text evidence="1">The sequence shown here is derived from an EMBL/GenBank/DDBJ whole genome shotgun (WGS) entry which is preliminary data.</text>
</comment>
<gene>
    <name evidence="1" type="ORF">GNP93_19845</name>
</gene>
<dbReference type="EMBL" id="WNZX01000019">
    <property type="protein sequence ID" value="MUG72918.1"/>
    <property type="molecule type" value="Genomic_DNA"/>
</dbReference>
<sequence>MDEQKETVTSFDPKTGQSKEVNIVLDHARNGGMKYVVEEEEKNNRKNSH</sequence>
<name>A0A7X2ZDP6_9BACL</name>
<dbReference type="RefSeq" id="WP_155615386.1">
    <property type="nucleotide sequence ID" value="NZ_JARTHJ010000075.1"/>
</dbReference>
<dbReference type="Proteomes" id="UP000450917">
    <property type="component" value="Unassembled WGS sequence"/>
</dbReference>
<evidence type="ECO:0000313" key="1">
    <source>
        <dbReference type="EMBL" id="MUG72918.1"/>
    </source>
</evidence>